<protein>
    <submittedName>
        <fullName evidence="1">Putative LOC100899380 [Metaseiulus occidentalis]</fullName>
    </submittedName>
</protein>
<sequence length="50" mass="5826">MKIKLHYLHGPLDTFIQTTLKMIENNKVISSTKRLKSWNTDIKVVGSRIK</sequence>
<name>A0A0K2TB23_LEPSM</name>
<proteinExistence type="predicted"/>
<accession>A0A0K2TB23</accession>
<dbReference type="AlphaFoldDB" id="A0A0K2TB23"/>
<reference evidence="1" key="1">
    <citation type="submission" date="2014-05" db="EMBL/GenBank/DDBJ databases">
        <authorList>
            <person name="Chronopoulou M."/>
        </authorList>
    </citation>
    <scope>NUCLEOTIDE SEQUENCE</scope>
    <source>
        <tissue evidence="1">Whole organism</tissue>
    </source>
</reference>
<organism evidence="1">
    <name type="scientific">Lepeophtheirus salmonis</name>
    <name type="common">Salmon louse</name>
    <name type="synonym">Caligus salmonis</name>
    <dbReference type="NCBI Taxonomy" id="72036"/>
    <lineage>
        <taxon>Eukaryota</taxon>
        <taxon>Metazoa</taxon>
        <taxon>Ecdysozoa</taxon>
        <taxon>Arthropoda</taxon>
        <taxon>Crustacea</taxon>
        <taxon>Multicrustacea</taxon>
        <taxon>Hexanauplia</taxon>
        <taxon>Copepoda</taxon>
        <taxon>Siphonostomatoida</taxon>
        <taxon>Caligidae</taxon>
        <taxon>Lepeophtheirus</taxon>
    </lineage>
</organism>
<dbReference type="EMBL" id="HACA01005310">
    <property type="protein sequence ID" value="CDW22671.1"/>
    <property type="molecule type" value="Transcribed_RNA"/>
</dbReference>
<evidence type="ECO:0000313" key="1">
    <source>
        <dbReference type="EMBL" id="CDW22671.1"/>
    </source>
</evidence>